<accession>A0ABW0EEH7</accession>
<feature type="compositionally biased region" description="Polar residues" evidence="1">
    <location>
        <begin position="14"/>
        <end position="29"/>
    </location>
</feature>
<dbReference type="Proteomes" id="UP001596161">
    <property type="component" value="Unassembled WGS sequence"/>
</dbReference>
<proteinExistence type="predicted"/>
<feature type="region of interest" description="Disordered" evidence="1">
    <location>
        <begin position="1"/>
        <end position="33"/>
    </location>
</feature>
<evidence type="ECO:0000256" key="1">
    <source>
        <dbReference type="SAM" id="MobiDB-lite"/>
    </source>
</evidence>
<name>A0ABW0EEH7_9BACT</name>
<organism evidence="2 3">
    <name type="scientific">Adhaeribacter terreus</name>
    <dbReference type="NCBI Taxonomy" id="529703"/>
    <lineage>
        <taxon>Bacteria</taxon>
        <taxon>Pseudomonadati</taxon>
        <taxon>Bacteroidota</taxon>
        <taxon>Cytophagia</taxon>
        <taxon>Cytophagales</taxon>
        <taxon>Hymenobacteraceae</taxon>
        <taxon>Adhaeribacter</taxon>
    </lineage>
</organism>
<dbReference type="RefSeq" id="WP_378017750.1">
    <property type="nucleotide sequence ID" value="NZ_JBHSKT010000007.1"/>
</dbReference>
<comment type="caution">
    <text evidence="2">The sequence shown here is derived from an EMBL/GenBank/DDBJ whole genome shotgun (WGS) entry which is preliminary data.</text>
</comment>
<dbReference type="EMBL" id="JBHSKT010000007">
    <property type="protein sequence ID" value="MFC5271386.1"/>
    <property type="molecule type" value="Genomic_DNA"/>
</dbReference>
<keyword evidence="3" id="KW-1185">Reference proteome</keyword>
<dbReference type="Pfam" id="PF13148">
    <property type="entry name" value="DUF3987"/>
    <property type="match status" value="1"/>
</dbReference>
<dbReference type="InterPro" id="IPR025048">
    <property type="entry name" value="DUF3987"/>
</dbReference>
<evidence type="ECO:0000313" key="2">
    <source>
        <dbReference type="EMBL" id="MFC5271386.1"/>
    </source>
</evidence>
<evidence type="ECO:0000313" key="3">
    <source>
        <dbReference type="Proteomes" id="UP001596161"/>
    </source>
</evidence>
<reference evidence="3" key="1">
    <citation type="journal article" date="2019" name="Int. J. Syst. Evol. Microbiol.">
        <title>The Global Catalogue of Microorganisms (GCM) 10K type strain sequencing project: providing services to taxonomists for standard genome sequencing and annotation.</title>
        <authorList>
            <consortium name="The Broad Institute Genomics Platform"/>
            <consortium name="The Broad Institute Genome Sequencing Center for Infectious Disease"/>
            <person name="Wu L."/>
            <person name="Ma J."/>
        </authorList>
    </citation>
    <scope>NUCLEOTIDE SEQUENCE [LARGE SCALE GENOMIC DNA]</scope>
    <source>
        <strain evidence="3">KACC 12602</strain>
    </source>
</reference>
<feature type="compositionally biased region" description="Basic and acidic residues" evidence="1">
    <location>
        <begin position="1"/>
        <end position="12"/>
    </location>
</feature>
<gene>
    <name evidence="2" type="ORF">ACFPIB_12240</name>
</gene>
<sequence length="486" mass="54983">MNDNKEAEEKPSDVNINTNHQPISNSGNEKLTDLGQDKDAVQANNENSFSMTNLELGRTPVIPSEVYDKLPKFLEKNCLIFDTEREKDVFLTGALTILSGCLNSVMGVYGQKNVYPNLNCFIIAPPASGKGTFVYAKILGNALHDKLVEESQKQKRKYDAVLRQTEPPKQLDLFENGKPPFKILFIPGNSSSSAIINHLVEGDGKGIFCETEADTLANSINQDWGNFSDLLRKAFHHEDISLSRKGNDVYSSIKNPRLSVALTGTPEQVLGIIPSAENGLFSRFIFYSFKVKPIWRSVAPKPGQQNLTEYFNLQSLEVLKMAEYLEDHPTHFNLTAKQWAELDKQFTTWTEEVNDLLGDEAVGTVFRLGLIQFRIAMILSAIRKYENKLKDLDLLCVDDDFKTSSILVEVYKEHALLMFSKLPQRGNISKRMINQFFDALPSKFKREDAVNIGQRVEIMPRTVDKYLNELLLSNKLKRSKLGIYNK</sequence>
<protein>
    <submittedName>
        <fullName evidence="2">DUF3987 domain-containing protein</fullName>
    </submittedName>
</protein>